<organism evidence="2 3">
    <name type="scientific">Phytophthora nicotianae P1976</name>
    <dbReference type="NCBI Taxonomy" id="1317066"/>
    <lineage>
        <taxon>Eukaryota</taxon>
        <taxon>Sar</taxon>
        <taxon>Stramenopiles</taxon>
        <taxon>Oomycota</taxon>
        <taxon>Peronosporomycetes</taxon>
        <taxon>Peronosporales</taxon>
        <taxon>Peronosporaceae</taxon>
        <taxon>Phytophthora</taxon>
    </lineage>
</organism>
<feature type="compositionally biased region" description="Acidic residues" evidence="1">
    <location>
        <begin position="13"/>
        <end position="31"/>
    </location>
</feature>
<evidence type="ECO:0000256" key="1">
    <source>
        <dbReference type="SAM" id="MobiDB-lite"/>
    </source>
</evidence>
<reference evidence="2 3" key="1">
    <citation type="submission" date="2013-11" db="EMBL/GenBank/DDBJ databases">
        <title>The Genome Sequence of Phytophthora parasitica P1976.</title>
        <authorList>
            <consortium name="The Broad Institute Genomics Platform"/>
            <person name="Russ C."/>
            <person name="Tyler B."/>
            <person name="Panabieres F."/>
            <person name="Shan W."/>
            <person name="Tripathy S."/>
            <person name="Grunwald N."/>
            <person name="Machado M."/>
            <person name="Johnson C.S."/>
            <person name="Walker B."/>
            <person name="Young S."/>
            <person name="Zeng Q."/>
            <person name="Gargeya S."/>
            <person name="Fitzgerald M."/>
            <person name="Haas B."/>
            <person name="Abouelleil A."/>
            <person name="Allen A.W."/>
            <person name="Alvarado L."/>
            <person name="Arachchi H.M."/>
            <person name="Berlin A.M."/>
            <person name="Chapman S.B."/>
            <person name="Gainer-Dewar J."/>
            <person name="Goldberg J."/>
            <person name="Griggs A."/>
            <person name="Gujja S."/>
            <person name="Hansen M."/>
            <person name="Howarth C."/>
            <person name="Imamovic A."/>
            <person name="Ireland A."/>
            <person name="Larimer J."/>
            <person name="McCowan C."/>
            <person name="Murphy C."/>
            <person name="Pearson M."/>
            <person name="Poon T.W."/>
            <person name="Priest M."/>
            <person name="Roberts A."/>
            <person name="Saif S."/>
            <person name="Shea T."/>
            <person name="Sisk P."/>
            <person name="Sykes S."/>
            <person name="Wortman J."/>
            <person name="Nusbaum C."/>
            <person name="Birren B."/>
        </authorList>
    </citation>
    <scope>NUCLEOTIDE SEQUENCE [LARGE SCALE GENOMIC DNA]</scope>
    <source>
        <strain evidence="2 3">P1976</strain>
    </source>
</reference>
<comment type="caution">
    <text evidence="2">The sequence shown here is derived from an EMBL/GenBank/DDBJ whole genome shotgun (WGS) entry which is preliminary data.</text>
</comment>
<protein>
    <submittedName>
        <fullName evidence="2">Uncharacterized protein</fullName>
    </submittedName>
</protein>
<name>A0A081B4W3_PHYNI</name>
<accession>A0A081B4W3</accession>
<evidence type="ECO:0000313" key="2">
    <source>
        <dbReference type="EMBL" id="ETO86174.1"/>
    </source>
</evidence>
<dbReference type="EMBL" id="ANJA01000059">
    <property type="protein sequence ID" value="ETO86174.1"/>
    <property type="molecule type" value="Genomic_DNA"/>
</dbReference>
<feature type="region of interest" description="Disordered" evidence="1">
    <location>
        <begin position="1"/>
        <end position="31"/>
    </location>
</feature>
<sequence length="74" mass="8607">MEMPIPHLAMDEGPYDDLLSDSDNGEEDQVDEITEEAARWKFIKPPPSNSTWMTPTLFSYPKQDWRRLVLCSAY</sequence>
<gene>
    <name evidence="2" type="ORF">F444_00248</name>
</gene>
<dbReference type="AlphaFoldDB" id="A0A081B4W3"/>
<dbReference type="Proteomes" id="UP000028582">
    <property type="component" value="Unassembled WGS sequence"/>
</dbReference>
<proteinExistence type="predicted"/>
<evidence type="ECO:0000313" key="3">
    <source>
        <dbReference type="Proteomes" id="UP000028582"/>
    </source>
</evidence>